<accession>A0A1U7MYL1</accession>
<dbReference type="Pfam" id="PF14261">
    <property type="entry name" value="DUF4351"/>
    <property type="match status" value="1"/>
</dbReference>
<evidence type="ECO:0000313" key="2">
    <source>
        <dbReference type="EMBL" id="OLT58808.1"/>
    </source>
</evidence>
<sequence length="278" mass="31561">MFDNTCKFLAESFSEDFASWLLGEAITMTQLSPSELSLEPIRADALILLNSDDFVLHVEFQTQPDSTMAFRMADYRLRVFRRFPNKQMRQVVIYLTRSTSELVDQTAFEIPGTRHEFEVIRLWEQSTQPFLESTGLLPLAILTQTPDAAQTLRQVAARVETIAEIRIQSNVAACAGILAGLLLKRDLINQVLRTDIMQQSVIYQDIKDEGRHEGEQSLILRQLLRRIGEVSPEMRSQVQALSLPQLEALGEALLDFTKPDDLDEWMRSLSVADSKSNS</sequence>
<comment type="caution">
    <text evidence="2">The sequence shown here is derived from an EMBL/GenBank/DDBJ whole genome shotgun (WGS) entry which is preliminary data.</text>
</comment>
<protein>
    <recommendedName>
        <fullName evidence="1">DUF4351 domain-containing protein</fullName>
    </recommendedName>
</protein>
<keyword evidence="3" id="KW-1185">Reference proteome</keyword>
<evidence type="ECO:0000313" key="3">
    <source>
        <dbReference type="Proteomes" id="UP000186657"/>
    </source>
</evidence>
<feature type="domain" description="DUF4351" evidence="1">
    <location>
        <begin position="209"/>
        <end position="266"/>
    </location>
</feature>
<dbReference type="RefSeq" id="WP_075897594.1">
    <property type="nucleotide sequence ID" value="NZ_MKZS01000001.1"/>
</dbReference>
<dbReference type="InterPro" id="IPR025587">
    <property type="entry name" value="DUF4351"/>
</dbReference>
<proteinExistence type="predicted"/>
<dbReference type="NCBIfam" id="TIGR01784">
    <property type="entry name" value="T_den_put_tspse"/>
    <property type="match status" value="1"/>
</dbReference>
<dbReference type="PANTHER" id="PTHR34613:SF1">
    <property type="entry name" value="SLL6017 PROTEIN"/>
    <property type="match status" value="1"/>
</dbReference>
<dbReference type="InterPro" id="IPR010106">
    <property type="entry name" value="RpnA"/>
</dbReference>
<evidence type="ECO:0000259" key="1">
    <source>
        <dbReference type="Pfam" id="PF14261"/>
    </source>
</evidence>
<gene>
    <name evidence="2" type="ORF">BJP37_06865</name>
</gene>
<dbReference type="PANTHER" id="PTHR34613">
    <property type="entry name" value="SLL0800 PROTEIN"/>
    <property type="match status" value="1"/>
</dbReference>
<organism evidence="2 3">
    <name type="scientific">Moorena bouillonii PNG</name>
    <dbReference type="NCBI Taxonomy" id="568701"/>
    <lineage>
        <taxon>Bacteria</taxon>
        <taxon>Bacillati</taxon>
        <taxon>Cyanobacteriota</taxon>
        <taxon>Cyanophyceae</taxon>
        <taxon>Coleofasciculales</taxon>
        <taxon>Coleofasciculaceae</taxon>
        <taxon>Moorena</taxon>
    </lineage>
</organism>
<dbReference type="AlphaFoldDB" id="A0A1U7MYL1"/>
<dbReference type="EMBL" id="MKZS01000001">
    <property type="protein sequence ID" value="OLT58808.1"/>
    <property type="molecule type" value="Genomic_DNA"/>
</dbReference>
<name>A0A1U7MYL1_9CYAN</name>
<dbReference type="Proteomes" id="UP000186657">
    <property type="component" value="Unassembled WGS sequence"/>
</dbReference>
<reference evidence="2 3" key="1">
    <citation type="submission" date="2016-10" db="EMBL/GenBank/DDBJ databases">
        <title>Comparative genomics uncovers the prolific and rare metabolic potential of the cyanobacterial genus Moorea.</title>
        <authorList>
            <person name="Leao T."/>
            <person name="Castelao G."/>
            <person name="Korobeynikov A."/>
            <person name="Monroe E.A."/>
            <person name="Podell S."/>
            <person name="Glukhov E."/>
            <person name="Allen E."/>
            <person name="Gerwick W.H."/>
            <person name="Gerwick L."/>
        </authorList>
    </citation>
    <scope>NUCLEOTIDE SEQUENCE [LARGE SCALE GENOMIC DNA]</scope>
    <source>
        <strain evidence="2 3">PNG5-198</strain>
    </source>
</reference>